<evidence type="ECO:0000259" key="8">
    <source>
        <dbReference type="PROSITE" id="PS50893"/>
    </source>
</evidence>
<organism evidence="10 11">
    <name type="scientific">Ktedonobacter robiniae</name>
    <dbReference type="NCBI Taxonomy" id="2778365"/>
    <lineage>
        <taxon>Bacteria</taxon>
        <taxon>Bacillati</taxon>
        <taxon>Chloroflexota</taxon>
        <taxon>Ktedonobacteria</taxon>
        <taxon>Ktedonobacterales</taxon>
        <taxon>Ktedonobacteraceae</taxon>
        <taxon>Ktedonobacter</taxon>
    </lineage>
</organism>
<feature type="domain" description="ABC transporter" evidence="8">
    <location>
        <begin position="362"/>
        <end position="595"/>
    </location>
</feature>
<proteinExistence type="predicted"/>
<keyword evidence="4" id="KW-0067">ATP-binding</keyword>
<dbReference type="PROSITE" id="PS50893">
    <property type="entry name" value="ABC_TRANSPORTER_2"/>
    <property type="match status" value="1"/>
</dbReference>
<evidence type="ECO:0000256" key="7">
    <source>
        <dbReference type="SAM" id="Phobius"/>
    </source>
</evidence>
<keyword evidence="5 7" id="KW-1133">Transmembrane helix</keyword>
<keyword evidence="6 7" id="KW-0472">Membrane</keyword>
<dbReference type="Proteomes" id="UP000654345">
    <property type="component" value="Unassembled WGS sequence"/>
</dbReference>
<evidence type="ECO:0000256" key="1">
    <source>
        <dbReference type="ARBA" id="ARBA00004651"/>
    </source>
</evidence>
<accession>A0ABQ3V137</accession>
<dbReference type="InterPro" id="IPR039421">
    <property type="entry name" value="Type_1_exporter"/>
</dbReference>
<evidence type="ECO:0000256" key="3">
    <source>
        <dbReference type="ARBA" id="ARBA00022741"/>
    </source>
</evidence>
<protein>
    <submittedName>
        <fullName evidence="10">HlyB/MsbA family ABC transporter</fullName>
    </submittedName>
</protein>
<feature type="transmembrane region" description="Helical" evidence="7">
    <location>
        <begin position="287"/>
        <end position="312"/>
    </location>
</feature>
<dbReference type="SUPFAM" id="SSF52540">
    <property type="entry name" value="P-loop containing nucleoside triphosphate hydrolases"/>
    <property type="match status" value="1"/>
</dbReference>
<dbReference type="InterPro" id="IPR036640">
    <property type="entry name" value="ABC1_TM_sf"/>
</dbReference>
<sequence>MTTTQTATRQTLSLPHMLWLLLRQQPWRYAASELLPLSFFLAGRLAFSLLLQVFFNRLQQQSGPDLALWLLPFSFILAALARAILGSLGNRALVTALFKTTQTLRHNILKRILERPGARPLPGSTGEAISGFRDDIEIFAQLFSRLLNVFALTCFTSIALVIMLHTSVRITLFVFLPLLCVVIVAQSMKKRLEKYRVASRAATAEVTGAIGEIFGSVQAIQVAGAEERVTEHFSHLNKRRHDAMVQDSVLSAALNSLFGNTVGIGIGAILILAAIARGSEHFSVGDIALFISFLGNITNFVQSIGTLLAQVTQTRVSLTRLRALLQGAPDTALVAPAELYLQHPLPQITLPAKYFASELHILQAHNLSYHYPDTGRGITGINLEIKGNTLTVITGRMGSGKTTLLRTLLGLLPAEAGAEITWNGVKVAEPAIFFVPPHCAYTPQVPHFFSDTLRENILLGLPASEEQLYGAIQNAVMEEDVIQLEAGLETVVGVKGVKLSGGQAQRSAAARMLVRPAQLLVFDDLSSALDVATEARLWERLFSEEQHTSLVVSHRRAILQRADQVIVLKEGYIEACGRLEEVLDQSSEMRYLWLKDEIE</sequence>
<dbReference type="Gene3D" id="3.40.50.300">
    <property type="entry name" value="P-loop containing nucleotide triphosphate hydrolases"/>
    <property type="match status" value="1"/>
</dbReference>
<evidence type="ECO:0000256" key="5">
    <source>
        <dbReference type="ARBA" id="ARBA00022989"/>
    </source>
</evidence>
<evidence type="ECO:0000313" key="10">
    <source>
        <dbReference type="EMBL" id="GHO58851.1"/>
    </source>
</evidence>
<dbReference type="SMART" id="SM00382">
    <property type="entry name" value="AAA"/>
    <property type="match status" value="1"/>
</dbReference>
<dbReference type="CDD" id="cd03228">
    <property type="entry name" value="ABCC_MRP_Like"/>
    <property type="match status" value="1"/>
</dbReference>
<evidence type="ECO:0000256" key="4">
    <source>
        <dbReference type="ARBA" id="ARBA00022840"/>
    </source>
</evidence>
<dbReference type="PANTHER" id="PTHR24221:SF423">
    <property type="entry name" value="ABC TRANSPORTER"/>
    <property type="match status" value="1"/>
</dbReference>
<feature type="domain" description="ABC transmembrane type-1" evidence="9">
    <location>
        <begin position="45"/>
        <end position="313"/>
    </location>
</feature>
<keyword evidence="2 7" id="KW-0812">Transmembrane</keyword>
<comment type="caution">
    <text evidence="10">The sequence shown here is derived from an EMBL/GenBank/DDBJ whole genome shotgun (WGS) entry which is preliminary data.</text>
</comment>
<feature type="transmembrane region" description="Helical" evidence="7">
    <location>
        <begin position="146"/>
        <end position="164"/>
    </location>
</feature>
<gene>
    <name evidence="10" type="ORF">KSB_73260</name>
</gene>
<dbReference type="InterPro" id="IPR011527">
    <property type="entry name" value="ABC1_TM_dom"/>
</dbReference>
<keyword evidence="3" id="KW-0547">Nucleotide-binding</keyword>
<dbReference type="Pfam" id="PF00005">
    <property type="entry name" value="ABC_tran"/>
    <property type="match status" value="1"/>
</dbReference>
<keyword evidence="11" id="KW-1185">Reference proteome</keyword>
<dbReference type="Pfam" id="PF00664">
    <property type="entry name" value="ABC_membrane"/>
    <property type="match status" value="1"/>
</dbReference>
<name>A0ABQ3V137_9CHLR</name>
<dbReference type="RefSeq" id="WP_201375094.1">
    <property type="nucleotide sequence ID" value="NZ_BNJG01000003.1"/>
</dbReference>
<dbReference type="PANTHER" id="PTHR24221">
    <property type="entry name" value="ATP-BINDING CASSETTE SUB-FAMILY B"/>
    <property type="match status" value="1"/>
</dbReference>
<dbReference type="Gene3D" id="1.20.1560.10">
    <property type="entry name" value="ABC transporter type 1, transmembrane domain"/>
    <property type="match status" value="1"/>
</dbReference>
<feature type="transmembrane region" description="Helical" evidence="7">
    <location>
        <begin position="170"/>
        <end position="188"/>
    </location>
</feature>
<dbReference type="CDD" id="cd07346">
    <property type="entry name" value="ABC_6TM_exporters"/>
    <property type="match status" value="1"/>
</dbReference>
<feature type="transmembrane region" description="Helical" evidence="7">
    <location>
        <begin position="66"/>
        <end position="85"/>
    </location>
</feature>
<feature type="transmembrane region" description="Helical" evidence="7">
    <location>
        <begin position="249"/>
        <end position="275"/>
    </location>
</feature>
<dbReference type="SUPFAM" id="SSF90123">
    <property type="entry name" value="ABC transporter transmembrane region"/>
    <property type="match status" value="1"/>
</dbReference>
<feature type="transmembrane region" description="Helical" evidence="7">
    <location>
        <begin position="34"/>
        <end position="54"/>
    </location>
</feature>
<evidence type="ECO:0000313" key="11">
    <source>
        <dbReference type="Proteomes" id="UP000654345"/>
    </source>
</evidence>
<evidence type="ECO:0000256" key="2">
    <source>
        <dbReference type="ARBA" id="ARBA00022692"/>
    </source>
</evidence>
<dbReference type="InterPro" id="IPR027417">
    <property type="entry name" value="P-loop_NTPase"/>
</dbReference>
<comment type="subcellular location">
    <subcellularLocation>
        <location evidence="1">Cell membrane</location>
        <topology evidence="1">Multi-pass membrane protein</topology>
    </subcellularLocation>
</comment>
<evidence type="ECO:0000256" key="6">
    <source>
        <dbReference type="ARBA" id="ARBA00023136"/>
    </source>
</evidence>
<dbReference type="PROSITE" id="PS50929">
    <property type="entry name" value="ABC_TM1F"/>
    <property type="match status" value="1"/>
</dbReference>
<dbReference type="InterPro" id="IPR003593">
    <property type="entry name" value="AAA+_ATPase"/>
</dbReference>
<evidence type="ECO:0000259" key="9">
    <source>
        <dbReference type="PROSITE" id="PS50929"/>
    </source>
</evidence>
<dbReference type="InterPro" id="IPR003439">
    <property type="entry name" value="ABC_transporter-like_ATP-bd"/>
</dbReference>
<dbReference type="EMBL" id="BNJG01000003">
    <property type="protein sequence ID" value="GHO58851.1"/>
    <property type="molecule type" value="Genomic_DNA"/>
</dbReference>
<reference evidence="10 11" key="1">
    <citation type="journal article" date="2021" name="Int. J. Syst. Evol. Microbiol.">
        <title>Reticulibacter mediterranei gen. nov., sp. nov., within the new family Reticulibacteraceae fam. nov., and Ktedonospora formicarum gen. nov., sp. nov., Ktedonobacter robiniae sp. nov., Dictyobacter formicarum sp. nov. and Dictyobacter arantiisoli sp. nov., belonging to the class Ktedonobacteria.</title>
        <authorList>
            <person name="Yabe S."/>
            <person name="Zheng Y."/>
            <person name="Wang C.M."/>
            <person name="Sakai Y."/>
            <person name="Abe K."/>
            <person name="Yokota A."/>
            <person name="Donadio S."/>
            <person name="Cavaletti L."/>
            <person name="Monciardini P."/>
        </authorList>
    </citation>
    <scope>NUCLEOTIDE SEQUENCE [LARGE SCALE GENOMIC DNA]</scope>
    <source>
        <strain evidence="10 11">SOSP1-30</strain>
    </source>
</reference>